<name>A0AAU9CZS4_9BACT</name>
<feature type="domain" description="Thioredoxin" evidence="2">
    <location>
        <begin position="13"/>
        <end position="153"/>
    </location>
</feature>
<keyword evidence="1" id="KW-0732">Signal</keyword>
<dbReference type="Gene3D" id="3.40.30.10">
    <property type="entry name" value="Glutaredoxin"/>
    <property type="match status" value="1"/>
</dbReference>
<evidence type="ECO:0000256" key="1">
    <source>
        <dbReference type="SAM" id="SignalP"/>
    </source>
</evidence>
<evidence type="ECO:0000313" key="4">
    <source>
        <dbReference type="Proteomes" id="UP001348817"/>
    </source>
</evidence>
<evidence type="ECO:0000313" key="3">
    <source>
        <dbReference type="EMBL" id="BDD07654.1"/>
    </source>
</evidence>
<dbReference type="AlphaFoldDB" id="A0AAU9CZS4"/>
<dbReference type="PROSITE" id="PS51352">
    <property type="entry name" value="THIOREDOXIN_2"/>
    <property type="match status" value="1"/>
</dbReference>
<dbReference type="Pfam" id="PF13899">
    <property type="entry name" value="Thioredoxin_7"/>
    <property type="match status" value="1"/>
</dbReference>
<feature type="chain" id="PRO_5043594315" evidence="1">
    <location>
        <begin position="22"/>
        <end position="165"/>
    </location>
</feature>
<protein>
    <submittedName>
        <fullName evidence="3">Thioredoxin family protein</fullName>
    </submittedName>
</protein>
<dbReference type="InterPro" id="IPR036249">
    <property type="entry name" value="Thioredoxin-like_sf"/>
</dbReference>
<dbReference type="SUPFAM" id="SSF52833">
    <property type="entry name" value="Thioredoxin-like"/>
    <property type="match status" value="1"/>
</dbReference>
<gene>
    <name evidence="3" type="ORF">FUAX_00860</name>
</gene>
<reference evidence="3 4" key="1">
    <citation type="submission" date="2021-12" db="EMBL/GenBank/DDBJ databases">
        <title>Genome sequencing of bacteria with rrn-lacking chromosome and rrn-plasmid.</title>
        <authorList>
            <person name="Anda M."/>
            <person name="Iwasaki W."/>
        </authorList>
    </citation>
    <scope>NUCLEOTIDE SEQUENCE [LARGE SCALE GENOMIC DNA]</scope>
    <source>
        <strain evidence="3 4">DSM 100852</strain>
    </source>
</reference>
<proteinExistence type="predicted"/>
<keyword evidence="4" id="KW-1185">Reference proteome</keyword>
<dbReference type="InterPro" id="IPR013766">
    <property type="entry name" value="Thioredoxin_domain"/>
</dbReference>
<dbReference type="EMBL" id="AP025314">
    <property type="protein sequence ID" value="BDD07654.1"/>
    <property type="molecule type" value="Genomic_DNA"/>
</dbReference>
<accession>A0AAU9CZS4</accession>
<dbReference type="RefSeq" id="WP_338392967.1">
    <property type="nucleotide sequence ID" value="NZ_AP025314.1"/>
</dbReference>
<evidence type="ECO:0000259" key="2">
    <source>
        <dbReference type="PROSITE" id="PS51352"/>
    </source>
</evidence>
<dbReference type="KEGG" id="fax:FUAX_00860"/>
<sequence length="165" mass="18883">MRQRIALLLLVGALFASSAFAQKKKIYDPSLNGKKQLLEAVTKAQATGKNVFVQVGGNWCSWCIKFEKFVNFNNDLGEILEKNYITVHLNYSKSNKNWDALEQLGFPQRFGFPVFVILDKNGNRIHTQDSGYLEKDGGYDHDKVKRFLENWTPKALSAESYKDKK</sequence>
<organism evidence="3 4">
    <name type="scientific">Fulvitalea axinellae</name>
    <dbReference type="NCBI Taxonomy" id="1182444"/>
    <lineage>
        <taxon>Bacteria</taxon>
        <taxon>Pseudomonadati</taxon>
        <taxon>Bacteroidota</taxon>
        <taxon>Cytophagia</taxon>
        <taxon>Cytophagales</taxon>
        <taxon>Persicobacteraceae</taxon>
        <taxon>Fulvitalea</taxon>
    </lineage>
</organism>
<dbReference type="Proteomes" id="UP001348817">
    <property type="component" value="Chromosome"/>
</dbReference>
<feature type="signal peptide" evidence="1">
    <location>
        <begin position="1"/>
        <end position="21"/>
    </location>
</feature>